<feature type="domain" description="PPM-type phosphatase" evidence="3">
    <location>
        <begin position="6"/>
        <end position="246"/>
    </location>
</feature>
<dbReference type="PROSITE" id="PS51746">
    <property type="entry name" value="PPM_2"/>
    <property type="match status" value="1"/>
</dbReference>
<dbReference type="InterPro" id="IPR015655">
    <property type="entry name" value="PP2C"/>
</dbReference>
<dbReference type="SUPFAM" id="SSF81606">
    <property type="entry name" value="PP2C-like"/>
    <property type="match status" value="1"/>
</dbReference>
<keyword evidence="2" id="KW-0472">Membrane</keyword>
<evidence type="ECO:0000313" key="5">
    <source>
        <dbReference type="Proteomes" id="UP000662747"/>
    </source>
</evidence>
<keyword evidence="5" id="KW-1185">Reference proteome</keyword>
<dbReference type="InterPro" id="IPR001932">
    <property type="entry name" value="PPM-type_phosphatase-like_dom"/>
</dbReference>
<dbReference type="PANTHER" id="PTHR47992">
    <property type="entry name" value="PROTEIN PHOSPHATASE"/>
    <property type="match status" value="1"/>
</dbReference>
<dbReference type="SMART" id="SM00331">
    <property type="entry name" value="PP2C_SIG"/>
    <property type="match status" value="1"/>
</dbReference>
<feature type="region of interest" description="Disordered" evidence="1">
    <location>
        <begin position="253"/>
        <end position="377"/>
    </location>
</feature>
<evidence type="ECO:0000313" key="4">
    <source>
        <dbReference type="EMBL" id="QSQ19578.1"/>
    </source>
</evidence>
<evidence type="ECO:0000259" key="3">
    <source>
        <dbReference type="PROSITE" id="PS51746"/>
    </source>
</evidence>
<keyword evidence="2" id="KW-1133">Transmembrane helix</keyword>
<evidence type="ECO:0000256" key="2">
    <source>
        <dbReference type="SAM" id="Phobius"/>
    </source>
</evidence>
<organism evidence="4 5">
    <name type="scientific">Pyxidicoccus parkwayensis</name>
    <dbReference type="NCBI Taxonomy" id="2813578"/>
    <lineage>
        <taxon>Bacteria</taxon>
        <taxon>Pseudomonadati</taxon>
        <taxon>Myxococcota</taxon>
        <taxon>Myxococcia</taxon>
        <taxon>Myxococcales</taxon>
        <taxon>Cystobacterineae</taxon>
        <taxon>Myxococcaceae</taxon>
        <taxon>Pyxidicoccus</taxon>
    </lineage>
</organism>
<dbReference type="Gene3D" id="3.60.40.10">
    <property type="entry name" value="PPM-type phosphatase domain"/>
    <property type="match status" value="1"/>
</dbReference>
<dbReference type="SMART" id="SM00332">
    <property type="entry name" value="PP2Cc"/>
    <property type="match status" value="1"/>
</dbReference>
<gene>
    <name evidence="4" type="ORF">JY651_30220</name>
</gene>
<accession>A0ABX7NLR3</accession>
<keyword evidence="2" id="KW-0812">Transmembrane</keyword>
<dbReference type="InterPro" id="IPR036457">
    <property type="entry name" value="PPM-type-like_dom_sf"/>
</dbReference>
<feature type="region of interest" description="Disordered" evidence="1">
    <location>
        <begin position="522"/>
        <end position="572"/>
    </location>
</feature>
<dbReference type="RefSeq" id="WP_206721162.1">
    <property type="nucleotide sequence ID" value="NZ_CP071090.1"/>
</dbReference>
<sequence length="572" mass="58178">MSLPLYIQGHSDTGRQRQQNEDCFRVQQRADGSWVLVVCDGMGGHEAGEVASAVASQRILEVLASSSPAQPPRALYDALVEANRAVVETALARGTPGMGTTAVAAWVLGARCYVGWVGDSRLYQFRQGRLIERSRDHTRVEQMVQHGILTPEQAKQHPDAHVLLRALGGSAGVQQDFRPEVWNEPLELLAGDVVLLCSDGLYDLIEDTELYPLIERRDCLSAVDSLIREANARGGTDNITAVLLVAGQSDVPAAGASPTGVRRNTLPETPQVAASVASTEPSYAAVPQQAVQESASSFRRETSAETPQGAAPASSFRREMQPEASQGAASAPSSRGELLPQTPHGAVPAPSSRRETLPETPQMAAPAPSFRRETLPETPLVPVSAATLPTDSARVQPAAGSAGAPEEARKVSMMWAVGLAAGTLLVGGLLGWAFGRGPKTEGTGPGAAADSAPASGALVGTNVPSGSLATPPAVPPAPMVAVLAAPDAGSEDAGVVLAVDAGSSSAAMTGAVGADAGAGGIAADAGSSTEVTVGAPASAAPPAPKSKKKASPSKPPSSGTRASGSASEGKGT</sequence>
<reference evidence="4 5" key="1">
    <citation type="submission" date="2021-02" db="EMBL/GenBank/DDBJ databases">
        <title>De Novo genome assembly of isolated myxobacteria.</title>
        <authorList>
            <person name="Stevens D.C."/>
        </authorList>
    </citation>
    <scope>NUCLEOTIDE SEQUENCE [LARGE SCALE GENOMIC DNA]</scope>
    <source>
        <strain evidence="5">SCPEA02</strain>
    </source>
</reference>
<dbReference type="CDD" id="cd00143">
    <property type="entry name" value="PP2Cc"/>
    <property type="match status" value="1"/>
</dbReference>
<dbReference type="EMBL" id="CP071090">
    <property type="protein sequence ID" value="QSQ19578.1"/>
    <property type="molecule type" value="Genomic_DNA"/>
</dbReference>
<feature type="transmembrane region" description="Helical" evidence="2">
    <location>
        <begin position="413"/>
        <end position="434"/>
    </location>
</feature>
<dbReference type="Pfam" id="PF13672">
    <property type="entry name" value="PP2C_2"/>
    <property type="match status" value="1"/>
</dbReference>
<evidence type="ECO:0000256" key="1">
    <source>
        <dbReference type="SAM" id="MobiDB-lite"/>
    </source>
</evidence>
<feature type="compositionally biased region" description="Polar residues" evidence="1">
    <location>
        <begin position="323"/>
        <end position="333"/>
    </location>
</feature>
<name>A0ABX7NLR3_9BACT</name>
<dbReference type="Proteomes" id="UP000662747">
    <property type="component" value="Chromosome"/>
</dbReference>
<proteinExistence type="predicted"/>
<protein>
    <submittedName>
        <fullName evidence="4">Protein phosphatase 2C domain-containing protein</fullName>
    </submittedName>
</protein>